<dbReference type="Pfam" id="PF08315">
    <property type="entry name" value="cwf18"/>
    <property type="match status" value="1"/>
</dbReference>
<organism evidence="2 3">
    <name type="scientific">Portunus trituberculatus</name>
    <name type="common">Swimming crab</name>
    <name type="synonym">Neptunus trituberculatus</name>
    <dbReference type="NCBI Taxonomy" id="210409"/>
    <lineage>
        <taxon>Eukaryota</taxon>
        <taxon>Metazoa</taxon>
        <taxon>Ecdysozoa</taxon>
        <taxon>Arthropoda</taxon>
        <taxon>Crustacea</taxon>
        <taxon>Multicrustacea</taxon>
        <taxon>Malacostraca</taxon>
        <taxon>Eumalacostraca</taxon>
        <taxon>Eucarida</taxon>
        <taxon>Decapoda</taxon>
        <taxon>Pleocyemata</taxon>
        <taxon>Brachyura</taxon>
        <taxon>Eubrachyura</taxon>
        <taxon>Portunoidea</taxon>
        <taxon>Portunidae</taxon>
        <taxon>Portuninae</taxon>
        <taxon>Portunus</taxon>
    </lineage>
</organism>
<dbReference type="GO" id="GO:0071014">
    <property type="term" value="C:post-mRNA release spliceosomal complex"/>
    <property type="evidence" value="ECO:0007669"/>
    <property type="project" value="TreeGrafter"/>
</dbReference>
<name>A0A5B7DI20_PORTR</name>
<reference evidence="2 3" key="1">
    <citation type="submission" date="2019-05" db="EMBL/GenBank/DDBJ databases">
        <title>Another draft genome of Portunus trituberculatus and its Hox gene families provides insights of decapod evolution.</title>
        <authorList>
            <person name="Jeong J.-H."/>
            <person name="Song I."/>
            <person name="Kim S."/>
            <person name="Choi T."/>
            <person name="Kim D."/>
            <person name="Ryu S."/>
            <person name="Kim W."/>
        </authorList>
    </citation>
    <scope>NUCLEOTIDE SEQUENCE [LARGE SCALE GENOMIC DNA]</scope>
    <source>
        <tissue evidence="2">Muscle</tissue>
    </source>
</reference>
<evidence type="ECO:0000313" key="2">
    <source>
        <dbReference type="EMBL" id="MPC21030.1"/>
    </source>
</evidence>
<dbReference type="AlphaFoldDB" id="A0A5B7DI20"/>
<dbReference type="InterPro" id="IPR013169">
    <property type="entry name" value="mRNA_splic_Cwf18-like"/>
</dbReference>
<keyword evidence="3" id="KW-1185">Reference proteome</keyword>
<dbReference type="EMBL" id="VSRR010000936">
    <property type="protein sequence ID" value="MPC21030.1"/>
    <property type="molecule type" value="Genomic_DNA"/>
</dbReference>
<dbReference type="Proteomes" id="UP000324222">
    <property type="component" value="Unassembled WGS sequence"/>
</dbReference>
<protein>
    <submittedName>
        <fullName evidence="2">Coiled-coil domain-containing protein 12</fullName>
    </submittedName>
</protein>
<evidence type="ECO:0000313" key="3">
    <source>
        <dbReference type="Proteomes" id="UP000324222"/>
    </source>
</evidence>
<feature type="compositionally biased region" description="Basic and acidic residues" evidence="1">
    <location>
        <begin position="36"/>
        <end position="56"/>
    </location>
</feature>
<accession>A0A5B7DI20</accession>
<dbReference type="PANTHER" id="PTHR31551">
    <property type="entry name" value="PRE-MRNA-SPLICING FACTOR CWF18"/>
    <property type="match status" value="1"/>
</dbReference>
<feature type="region of interest" description="Disordered" evidence="1">
    <location>
        <begin position="28"/>
        <end position="100"/>
    </location>
</feature>
<proteinExistence type="predicted"/>
<dbReference type="PANTHER" id="PTHR31551:SF1">
    <property type="entry name" value="COILED-COIL DOMAIN-CONTAINING PROTEIN 12"/>
    <property type="match status" value="1"/>
</dbReference>
<sequence>MNKPEPVGGGSGWEGVYTVPGVRWGRSCFPRSTMGLREDKVGSLENEAKRRREKLLALKRKSRRDDTAEDEQQGQEGGGDEGGEGSKDGEELPATQVLFRNYKPESGTLQEVALPAEAPADVEMLVKTQLDDGEKAKEEVQVEITNLAPKKITFDLKRCIQPQLDKLERRTDKAIAELIRQRLKEGKQQDFLIAVNAGARANQKASFDSDED</sequence>
<feature type="compositionally biased region" description="Acidic residues" evidence="1">
    <location>
        <begin position="67"/>
        <end position="83"/>
    </location>
</feature>
<evidence type="ECO:0000256" key="1">
    <source>
        <dbReference type="SAM" id="MobiDB-lite"/>
    </source>
</evidence>
<dbReference type="GO" id="GO:0005684">
    <property type="term" value="C:U2-type spliceosomal complex"/>
    <property type="evidence" value="ECO:0007669"/>
    <property type="project" value="TreeGrafter"/>
</dbReference>
<comment type="caution">
    <text evidence="2">The sequence shown here is derived from an EMBL/GenBank/DDBJ whole genome shotgun (WGS) entry which is preliminary data.</text>
</comment>
<dbReference type="OrthoDB" id="10261348at2759"/>
<gene>
    <name evidence="2" type="primary">Ccdc12</name>
    <name evidence="2" type="ORF">E2C01_014003</name>
</gene>